<feature type="disulfide bond" evidence="6">
    <location>
        <begin position="75"/>
        <end position="84"/>
    </location>
</feature>
<evidence type="ECO:0000256" key="7">
    <source>
        <dbReference type="SAM" id="Phobius"/>
    </source>
</evidence>
<keyword evidence="1 6" id="KW-0245">EGF-like domain</keyword>
<feature type="disulfide bond" evidence="6">
    <location>
        <begin position="637"/>
        <end position="646"/>
    </location>
</feature>
<protein>
    <submittedName>
        <fullName evidence="12">EGF-like domain-containing protein</fullName>
    </submittedName>
</protein>
<feature type="disulfide bond" evidence="6">
    <location>
        <begin position="854"/>
        <end position="863"/>
    </location>
</feature>
<dbReference type="Gene3D" id="2.10.25.10">
    <property type="entry name" value="Laminin"/>
    <property type="match status" value="18"/>
</dbReference>
<feature type="domain" description="EGF-like" evidence="9">
    <location>
        <begin position="611"/>
        <end position="647"/>
    </location>
</feature>
<evidence type="ECO:0000256" key="1">
    <source>
        <dbReference type="ARBA" id="ARBA00022536"/>
    </source>
</evidence>
<dbReference type="PROSITE" id="PS00010">
    <property type="entry name" value="ASX_HYDROXYL"/>
    <property type="match status" value="5"/>
</dbReference>
<feature type="domain" description="EGF-like" evidence="9">
    <location>
        <begin position="1060"/>
        <end position="1093"/>
    </location>
</feature>
<feature type="domain" description="EGF-like" evidence="9">
    <location>
        <begin position="1021"/>
        <end position="1058"/>
    </location>
</feature>
<feature type="disulfide bond" evidence="6">
    <location>
        <begin position="39"/>
        <end position="48"/>
    </location>
</feature>
<feature type="domain" description="EGF-like" evidence="9">
    <location>
        <begin position="176"/>
        <end position="210"/>
    </location>
</feature>
<dbReference type="PANTHER" id="PTHR24049">
    <property type="entry name" value="CRUMBS FAMILY MEMBER"/>
    <property type="match status" value="1"/>
</dbReference>
<evidence type="ECO:0000256" key="5">
    <source>
        <dbReference type="ARBA" id="ARBA00023180"/>
    </source>
</evidence>
<dbReference type="SUPFAM" id="SSF57196">
    <property type="entry name" value="EGF/Laminin"/>
    <property type="match status" value="12"/>
</dbReference>
<dbReference type="SUPFAM" id="SSF49899">
    <property type="entry name" value="Concanavalin A-like lectins/glucanases"/>
    <property type="match status" value="3"/>
</dbReference>
<name>A0A0N4VAH1_ENTVE</name>
<dbReference type="PROSITE" id="PS50026">
    <property type="entry name" value="EGF_3"/>
    <property type="match status" value="20"/>
</dbReference>
<feature type="domain" description="Laminin G" evidence="8">
    <location>
        <begin position="446"/>
        <end position="609"/>
    </location>
</feature>
<dbReference type="InterPro" id="IPR013032">
    <property type="entry name" value="EGF-like_CS"/>
</dbReference>
<dbReference type="Pfam" id="PF12661">
    <property type="entry name" value="hEGF"/>
    <property type="match status" value="2"/>
</dbReference>
<dbReference type="EMBL" id="UXUI01008728">
    <property type="protein sequence ID" value="VDD92233.1"/>
    <property type="molecule type" value="Genomic_DNA"/>
</dbReference>
<keyword evidence="2" id="KW-0732">Signal</keyword>
<evidence type="ECO:0000256" key="6">
    <source>
        <dbReference type="PROSITE-ProRule" id="PRU00076"/>
    </source>
</evidence>
<dbReference type="InterPro" id="IPR009030">
    <property type="entry name" value="Growth_fac_rcpt_cys_sf"/>
</dbReference>
<feature type="domain" description="EGF-like" evidence="9">
    <location>
        <begin position="1370"/>
        <end position="1405"/>
    </location>
</feature>
<keyword evidence="7" id="KW-1133">Transmembrane helix</keyword>
<evidence type="ECO:0000313" key="11">
    <source>
        <dbReference type="Proteomes" id="UP000274131"/>
    </source>
</evidence>
<dbReference type="Pfam" id="PF00008">
    <property type="entry name" value="EGF"/>
    <property type="match status" value="6"/>
</dbReference>
<feature type="domain" description="EGF-like" evidence="9">
    <location>
        <begin position="1418"/>
        <end position="1458"/>
    </location>
</feature>
<dbReference type="PROSITE" id="PS50025">
    <property type="entry name" value="LAM_G_DOMAIN"/>
    <property type="match status" value="2"/>
</dbReference>
<feature type="disulfide bond" evidence="6">
    <location>
        <begin position="1238"/>
        <end position="1247"/>
    </location>
</feature>
<dbReference type="Pfam" id="PF00054">
    <property type="entry name" value="Laminin_G_1"/>
    <property type="match status" value="1"/>
</dbReference>
<dbReference type="GO" id="GO:0005509">
    <property type="term" value="F:calcium ion binding"/>
    <property type="evidence" value="ECO:0007669"/>
    <property type="project" value="InterPro"/>
</dbReference>
<feature type="domain" description="EGF-like" evidence="9">
    <location>
        <begin position="1326"/>
        <end position="1368"/>
    </location>
</feature>
<evidence type="ECO:0000259" key="9">
    <source>
        <dbReference type="PROSITE" id="PS50026"/>
    </source>
</evidence>
<feature type="domain" description="EGF-like" evidence="9">
    <location>
        <begin position="404"/>
        <end position="444"/>
    </location>
</feature>
<dbReference type="PROSITE" id="PS00022">
    <property type="entry name" value="EGF_1"/>
    <property type="match status" value="19"/>
</dbReference>
<dbReference type="InterPro" id="IPR000742">
    <property type="entry name" value="EGF"/>
</dbReference>
<feature type="domain" description="EGF-like" evidence="9">
    <location>
        <begin position="132"/>
        <end position="168"/>
    </location>
</feature>
<accession>A0A0N4VAH1</accession>
<dbReference type="FunFam" id="2.10.25.10:FF:000004">
    <property type="entry name" value="Neurogenic locus notch 1"/>
    <property type="match status" value="1"/>
</dbReference>
<feature type="disulfide bond" evidence="6">
    <location>
        <begin position="1395"/>
        <end position="1404"/>
    </location>
</feature>
<dbReference type="PROSITE" id="PS01187">
    <property type="entry name" value="EGF_CA"/>
    <property type="match status" value="2"/>
</dbReference>
<dbReference type="OrthoDB" id="430340at2759"/>
<feature type="domain" description="EGF-like" evidence="9">
    <location>
        <begin position="1250"/>
        <end position="1286"/>
    </location>
</feature>
<feature type="domain" description="Laminin G" evidence="8">
    <location>
        <begin position="653"/>
        <end position="832"/>
    </location>
</feature>
<feature type="disulfide bond" evidence="6">
    <location>
        <begin position="1374"/>
        <end position="1384"/>
    </location>
</feature>
<dbReference type="SMART" id="SM00282">
    <property type="entry name" value="LamG"/>
    <property type="match status" value="3"/>
</dbReference>
<feature type="domain" description="EGF-like" evidence="9">
    <location>
        <begin position="1287"/>
        <end position="1324"/>
    </location>
</feature>
<keyword evidence="11" id="KW-1185">Reference proteome</keyword>
<feature type="disulfide bond" evidence="6">
    <location>
        <begin position="1064"/>
        <end position="1074"/>
    </location>
</feature>
<feature type="transmembrane region" description="Helical" evidence="7">
    <location>
        <begin position="1469"/>
        <end position="1494"/>
    </location>
</feature>
<feature type="disulfide bond" evidence="6">
    <location>
        <begin position="1448"/>
        <end position="1457"/>
    </location>
</feature>
<dbReference type="InterPro" id="IPR001881">
    <property type="entry name" value="EGF-like_Ca-bd_dom"/>
</dbReference>
<dbReference type="WBParaSite" id="EVEC_0000746301-mRNA-1">
    <property type="protein sequence ID" value="EVEC_0000746301-mRNA-1"/>
    <property type="gene ID" value="EVEC_0000746301"/>
</dbReference>
<reference evidence="10 11" key="2">
    <citation type="submission" date="2018-10" db="EMBL/GenBank/DDBJ databases">
        <authorList>
            <consortium name="Pathogen Informatics"/>
        </authorList>
    </citation>
    <scope>NUCLEOTIDE SEQUENCE [LARGE SCALE GENOMIC DNA]</scope>
</reference>
<feature type="disulfide bond" evidence="6">
    <location>
        <begin position="1314"/>
        <end position="1323"/>
    </location>
</feature>
<feature type="disulfide bond" evidence="6">
    <location>
        <begin position="1201"/>
        <end position="1210"/>
    </location>
</feature>
<dbReference type="InterPro" id="IPR013320">
    <property type="entry name" value="ConA-like_dom_sf"/>
</dbReference>
<feature type="disulfide bond" evidence="6">
    <location>
        <begin position="1083"/>
        <end position="1092"/>
    </location>
</feature>
<dbReference type="InterPro" id="IPR018097">
    <property type="entry name" value="EGF_Ca-bd_CS"/>
</dbReference>
<sequence>MKIYNKRSSQTVRPCESNVCLNKGKCIIDDTEKSFRCICLPEYTGVLCETEAACELQCKNGGQCVLEGDLERCHCSAGYYGALCEYEAEDCRQAGCKLTERCISNDSNVYFCADNQCATEPCFNNGSVFCELSSGCEKKPCLNGGICVDDTVGYHCQCPSGTTGQHCQGENCDSEVETACSQGHPCMNGGTCESSGRCICVAGYTGRLCETTADLCSAQNKICVHGNCVEKHRDTVCECNPGYTGASCEDPVAIMNSSCNHYNCKNGVCSNSSGVPSCKCNPGWQGIHCDTFDVCYQNPCLNGGKCLPYKDSKLSFLALAGFSCMCESIYEGDRCELLKAEANCNGRCGHDEACSLFNGTYVCMKKPTSCSECTNSIHCIEHEESEFAICICESNFDGPLCSNMIEDCDSENCREYQTCRKSYENDTTAAFCGCAPGLQGDKCEVSTAVTFKNTSFFIHQSQTSFVGGALAQYYLKFSFRTTTENTRIVTAENILNQIQFTIGLRSGHLVIHFPLFTMAEIVPFALNDNTWYTITLNKLQTTVEVGVSQNDIIIRKVHVLYQEDFGIYWTRFGRVRDGSFRGCMRDIEINKEKFDLTKSTHSVGIVAGCQREEQCRPNPCQNDGKCIDEWNSFYCECKRPYLPPYCIQKLEEVTFGNENMSSQLQYDIANDSDDVKMETDLSFLLRTNKPDGSVLYIGEKDLNDFGTFLSLFLNGGLLQVKARLGGKNIFSSVCPGRVDNNHAEIDGKTCLRFEITNRFDHPLLADALIVGDAENAPKEAFEEDSYFKGTIQDLQINGKSVALFEPVANITTLGVQIVKRNILKGTVSDDVCGKHNLCVNGGCINTFNDFECSCEFSWTGKKCDEKDHCAVSSCGRFSTCTNYKGGYTCTLPATFVENSMVKLVLHSSYDVDAYDSNFTFSIRTRSKIGQIFYLESNRSRLSINLRNGHFNIQAAYENQKIAMEVLNVVNDGSWHKLTIAQNTVYVDEKPLKENFVFDVKKNVTHFILERKMNIRDDGCHSEPLCGDYNPCKNAAVCRDLWNLRVCNCRPGFTGSLCQENINECKNHRCVHGDCVDGVGNCQCYPGYSGPYCDRSIDYCDPSPCMSNGKCVSRNGTFFCECPSPFVGSRSSQSVPLDLAETMLFVIIRSGVASLLQKSFICECPEGFEGRLCDVKTNFCLKNPCKNGGKCISHKSGPTCECADGYEGLFCEKLSDECQNSPCVHGSCNSIWKGYLCDCEKGWKGSKCNIDEDECVEFPCENEGKCENTEGGYRCSCPQYFYGNNCEIVGSCVSRPCGDHGTCIQLNTTEYVCDCIHGFTGVHCEEQIDYCSSSPCLNGATCEKLVGSFKINGYECDCAGTGYKGQRCGEDVDECSEGLCKNGFCHNLLGSYNCECDFGYIGKNCNKEDPCLPDKENQTMHDCLHGKCVHPSVVLDGGGQEVVHYECECFTGYTGAQCSEIIGQKRSVSLGYIAGPVIAVLVAFIVIGCVLLGIVTLKGRRRIQGTYSPSGQEITSSRLPVLTGLIDEVFELKLPNEIGDCKSFSQLHIEQHPQRPLRASSNSPFSAQLSFKRKKEKLAVSKECI</sequence>
<feature type="disulfide bond" evidence="6">
    <location>
        <begin position="54"/>
        <end position="64"/>
    </location>
</feature>
<evidence type="ECO:0000313" key="12">
    <source>
        <dbReference type="WBParaSite" id="EVEC_0000746301-mRNA-1"/>
    </source>
</evidence>
<dbReference type="CDD" id="cd00054">
    <property type="entry name" value="EGF_CA"/>
    <property type="match status" value="8"/>
</dbReference>
<dbReference type="InterPro" id="IPR001791">
    <property type="entry name" value="Laminin_G"/>
</dbReference>
<keyword evidence="5" id="KW-0325">Glycoprotein</keyword>
<dbReference type="GO" id="GO:0016020">
    <property type="term" value="C:membrane"/>
    <property type="evidence" value="ECO:0007669"/>
    <property type="project" value="UniProtKB-SubCell"/>
</dbReference>
<feature type="domain" description="EGF-like" evidence="9">
    <location>
        <begin position="50"/>
        <end position="85"/>
    </location>
</feature>
<keyword evidence="4 6" id="KW-1015">Disulfide bond</keyword>
<feature type="domain" description="EGF-like" evidence="9">
    <location>
        <begin position="828"/>
        <end position="864"/>
    </location>
</feature>
<dbReference type="Gene3D" id="2.60.120.200">
    <property type="match status" value="3"/>
</dbReference>
<feature type="disulfide bond" evidence="6">
    <location>
        <begin position="239"/>
        <end position="248"/>
    </location>
</feature>
<evidence type="ECO:0000313" key="10">
    <source>
        <dbReference type="EMBL" id="VDD92233.1"/>
    </source>
</evidence>
<proteinExistence type="predicted"/>
<gene>
    <name evidence="10" type="ORF">EVEC_LOCUS6984</name>
</gene>
<evidence type="ECO:0000256" key="2">
    <source>
        <dbReference type="ARBA" id="ARBA00022729"/>
    </source>
</evidence>
<dbReference type="PROSITE" id="PS01186">
    <property type="entry name" value="EGF_2"/>
    <property type="match status" value="13"/>
</dbReference>
<feature type="domain" description="EGF-like" evidence="9">
    <location>
        <begin position="255"/>
        <end position="290"/>
    </location>
</feature>
<feature type="disulfide bond" evidence="6">
    <location>
        <begin position="158"/>
        <end position="167"/>
    </location>
</feature>
<organism evidence="12">
    <name type="scientific">Enterobius vermicularis</name>
    <name type="common">Human pinworm</name>
    <dbReference type="NCBI Taxonomy" id="51028"/>
    <lineage>
        <taxon>Eukaryota</taxon>
        <taxon>Metazoa</taxon>
        <taxon>Ecdysozoa</taxon>
        <taxon>Nematoda</taxon>
        <taxon>Chromadorea</taxon>
        <taxon>Rhabditida</taxon>
        <taxon>Spirurina</taxon>
        <taxon>Oxyuridomorpha</taxon>
        <taxon>Oxyuroidea</taxon>
        <taxon>Oxyuridae</taxon>
        <taxon>Enterobius</taxon>
    </lineage>
</organism>
<keyword evidence="7" id="KW-0812">Transmembrane</keyword>
<feature type="disulfide bond" evidence="6">
    <location>
        <begin position="280"/>
        <end position="289"/>
    </location>
</feature>
<feature type="disulfide bond" evidence="6">
    <location>
        <begin position="1217"/>
        <end position="1227"/>
    </location>
</feature>
<dbReference type="Proteomes" id="UP000274131">
    <property type="component" value="Unassembled WGS sequence"/>
</dbReference>
<dbReference type="InterPro" id="IPR000152">
    <property type="entry name" value="EGF-type_Asp/Asn_hydroxyl_site"/>
</dbReference>
<dbReference type="SUPFAM" id="SSF57184">
    <property type="entry name" value="Growth factor receptor domain"/>
    <property type="match status" value="1"/>
</dbReference>
<dbReference type="STRING" id="51028.A0A0N4VAH1"/>
<dbReference type="FunFam" id="2.10.25.10:FF:000610">
    <property type="entry name" value="protein HEG homolog 1 isoform X1"/>
    <property type="match status" value="1"/>
</dbReference>
<evidence type="ECO:0000256" key="4">
    <source>
        <dbReference type="ARBA" id="ARBA00023157"/>
    </source>
</evidence>
<feature type="disulfide bond" evidence="6">
    <location>
        <begin position="434"/>
        <end position="443"/>
    </location>
</feature>
<dbReference type="SMART" id="SM00179">
    <property type="entry name" value="EGF_CA"/>
    <property type="match status" value="17"/>
</dbReference>
<reference evidence="12" key="1">
    <citation type="submission" date="2017-02" db="UniProtKB">
        <authorList>
            <consortium name="WormBaseParasite"/>
        </authorList>
    </citation>
    <scope>IDENTIFICATION</scope>
</reference>
<comment type="caution">
    <text evidence="6">Lacks conserved residue(s) required for the propagation of feature annotation.</text>
</comment>
<evidence type="ECO:0000256" key="3">
    <source>
        <dbReference type="ARBA" id="ARBA00022737"/>
    </source>
</evidence>
<evidence type="ECO:0000259" key="8">
    <source>
        <dbReference type="PROSITE" id="PS50025"/>
    </source>
</evidence>
<feature type="disulfide bond" evidence="6">
    <location>
        <begin position="1048"/>
        <end position="1057"/>
    </location>
</feature>
<feature type="domain" description="EGF-like" evidence="9">
    <location>
        <begin position="291"/>
        <end position="336"/>
    </location>
</feature>
<dbReference type="InterPro" id="IPR051022">
    <property type="entry name" value="Notch_Cell-Fate_Det"/>
</dbReference>
<keyword evidence="3" id="KW-0677">Repeat</keyword>
<keyword evidence="7" id="KW-0472">Membrane</keyword>
<feature type="domain" description="EGF-like" evidence="9">
    <location>
        <begin position="1175"/>
        <end position="1211"/>
    </location>
</feature>
<feature type="disulfide bond" evidence="6">
    <location>
        <begin position="326"/>
        <end position="335"/>
    </location>
</feature>
<feature type="domain" description="EGF-like" evidence="9">
    <location>
        <begin position="1095"/>
        <end position="1131"/>
    </location>
</feature>
<feature type="disulfide bond" evidence="6">
    <location>
        <begin position="1276"/>
        <end position="1285"/>
    </location>
</feature>
<dbReference type="CDD" id="cd00110">
    <property type="entry name" value="LamG"/>
    <property type="match status" value="3"/>
</dbReference>
<dbReference type="SMART" id="SM00181">
    <property type="entry name" value="EGF"/>
    <property type="match status" value="21"/>
</dbReference>
<feature type="domain" description="EGF-like" evidence="9">
    <location>
        <begin position="1213"/>
        <end position="1248"/>
    </location>
</feature>
<feature type="domain" description="EGF-like" evidence="9">
    <location>
        <begin position="212"/>
        <end position="249"/>
    </location>
</feature>
<feature type="disulfide bond" evidence="6">
    <location>
        <begin position="20"/>
        <end position="37"/>
    </location>
</feature>
<feature type="disulfide bond" evidence="6">
    <location>
        <begin position="200"/>
        <end position="209"/>
    </location>
</feature>
<feature type="disulfide bond" evidence="6">
    <location>
        <begin position="259"/>
        <end position="269"/>
    </location>
</feature>
<feature type="domain" description="EGF-like" evidence="9">
    <location>
        <begin position="11"/>
        <end position="49"/>
    </location>
</feature>